<evidence type="ECO:0000256" key="1">
    <source>
        <dbReference type="SAM" id="SignalP"/>
    </source>
</evidence>
<name>A0ABV5YEL6_9ACTN</name>
<dbReference type="Proteomes" id="UP001589627">
    <property type="component" value="Unassembled WGS sequence"/>
</dbReference>
<keyword evidence="1" id="KW-0732">Signal</keyword>
<protein>
    <submittedName>
        <fullName evidence="2">Uncharacterized protein</fullName>
    </submittedName>
</protein>
<organism evidence="2 3">
    <name type="scientific">Actinoallomurus acaciae</name>
    <dbReference type="NCBI Taxonomy" id="502577"/>
    <lineage>
        <taxon>Bacteria</taxon>
        <taxon>Bacillati</taxon>
        <taxon>Actinomycetota</taxon>
        <taxon>Actinomycetes</taxon>
        <taxon>Streptosporangiales</taxon>
        <taxon>Thermomonosporaceae</taxon>
        <taxon>Actinoallomurus</taxon>
    </lineage>
</organism>
<dbReference type="PROSITE" id="PS51318">
    <property type="entry name" value="TAT"/>
    <property type="match status" value="1"/>
</dbReference>
<sequence length="171" mass="17699">MKRPTDSISPAPARLRRLVLALASAIAATMTMSVAAAWAAPAHADTGSAATANGAPAPVTVQCIAWQGDFFAALAWDIVIQLNPDGTARTAEQQGDIYKIGVNPVWSVQRTDPAEITITNGGRNLHFHGSGLLEGGIPGTEASVDGVPTGCSADFTFPHPASRVFNPEPIS</sequence>
<dbReference type="InterPro" id="IPR006311">
    <property type="entry name" value="TAT_signal"/>
</dbReference>
<evidence type="ECO:0000313" key="2">
    <source>
        <dbReference type="EMBL" id="MFB9833474.1"/>
    </source>
</evidence>
<gene>
    <name evidence="2" type="ORF">ACFFNX_14860</name>
</gene>
<reference evidence="2 3" key="1">
    <citation type="submission" date="2024-09" db="EMBL/GenBank/DDBJ databases">
        <authorList>
            <person name="Sun Q."/>
            <person name="Mori K."/>
        </authorList>
    </citation>
    <scope>NUCLEOTIDE SEQUENCE [LARGE SCALE GENOMIC DNA]</scope>
    <source>
        <strain evidence="2 3">TBRC 0563</strain>
    </source>
</reference>
<proteinExistence type="predicted"/>
<feature type="signal peptide" evidence="1">
    <location>
        <begin position="1"/>
        <end position="39"/>
    </location>
</feature>
<evidence type="ECO:0000313" key="3">
    <source>
        <dbReference type="Proteomes" id="UP001589627"/>
    </source>
</evidence>
<dbReference type="RefSeq" id="WP_378201177.1">
    <property type="nucleotide sequence ID" value="NZ_JBHLZP010000090.1"/>
</dbReference>
<dbReference type="EMBL" id="JBHLZP010000090">
    <property type="protein sequence ID" value="MFB9833474.1"/>
    <property type="molecule type" value="Genomic_DNA"/>
</dbReference>
<keyword evidence="3" id="KW-1185">Reference proteome</keyword>
<accession>A0ABV5YEL6</accession>
<comment type="caution">
    <text evidence="2">The sequence shown here is derived from an EMBL/GenBank/DDBJ whole genome shotgun (WGS) entry which is preliminary data.</text>
</comment>
<feature type="chain" id="PRO_5047262950" evidence="1">
    <location>
        <begin position="40"/>
        <end position="171"/>
    </location>
</feature>